<dbReference type="Proteomes" id="UP000504844">
    <property type="component" value="Chromosome"/>
</dbReference>
<keyword evidence="10" id="KW-1185">Reference proteome</keyword>
<dbReference type="InterPro" id="IPR003783">
    <property type="entry name" value="Regulatory_RecX"/>
</dbReference>
<dbReference type="RefSeq" id="WP_173534502.1">
    <property type="nucleotide sequence ID" value="NZ_CP054143.1"/>
</dbReference>
<dbReference type="KEGG" id="dee:HQN60_15435"/>
<dbReference type="InterPro" id="IPR036388">
    <property type="entry name" value="WH-like_DNA-bd_sf"/>
</dbReference>
<evidence type="ECO:0000256" key="5">
    <source>
        <dbReference type="HAMAP-Rule" id="MF_01114"/>
    </source>
</evidence>
<sequence length="157" mass="18220">MVSIRNKALQYLGRRDHSRQELAQKLAIAYPESSAEEINAVLDDFIERGWQSDARFAEQWVYFRSQRYGQQRLRHELQEKGVNSELIADALLQAIDNEIDTARQVWQKKFKAAPIDHQARGKQLRYLASRGFSLNVIYQVVGEADEFDGYNDDIDSI</sequence>
<dbReference type="InterPro" id="IPR053924">
    <property type="entry name" value="RecX_HTH_2nd"/>
</dbReference>
<dbReference type="GO" id="GO:0006282">
    <property type="term" value="P:regulation of DNA repair"/>
    <property type="evidence" value="ECO:0007669"/>
    <property type="project" value="UniProtKB-UniRule"/>
</dbReference>
<dbReference type="PANTHER" id="PTHR33602:SF1">
    <property type="entry name" value="REGULATORY PROTEIN RECX FAMILY PROTEIN"/>
    <property type="match status" value="1"/>
</dbReference>
<evidence type="ECO:0000259" key="7">
    <source>
        <dbReference type="Pfam" id="PF21981"/>
    </source>
</evidence>
<dbReference type="NCBIfam" id="NF001055">
    <property type="entry name" value="PRK00117.2-5"/>
    <property type="match status" value="1"/>
</dbReference>
<evidence type="ECO:0000313" key="9">
    <source>
        <dbReference type="EMBL" id="QKJ68001.1"/>
    </source>
</evidence>
<reference evidence="9 10" key="1">
    <citation type="submission" date="2020-05" db="EMBL/GenBank/DDBJ databases">
        <title>Complete genome sequence of Deefgea sp. D17.</title>
        <authorList>
            <person name="Bae J.-W."/>
            <person name="Han J.E."/>
        </authorList>
    </citation>
    <scope>NUCLEOTIDE SEQUENCE [LARGE SCALE GENOMIC DNA]</scope>
    <source>
        <strain evidence="9 10">D17</strain>
    </source>
</reference>
<dbReference type="AlphaFoldDB" id="A0A6M8STI7"/>
<evidence type="ECO:0000259" key="8">
    <source>
        <dbReference type="Pfam" id="PF21982"/>
    </source>
</evidence>
<dbReference type="EMBL" id="CP054143">
    <property type="protein sequence ID" value="QKJ68001.1"/>
    <property type="molecule type" value="Genomic_DNA"/>
</dbReference>
<dbReference type="Gene3D" id="1.10.10.10">
    <property type="entry name" value="Winged helix-like DNA-binding domain superfamily/Winged helix DNA-binding domain"/>
    <property type="match status" value="3"/>
</dbReference>
<evidence type="ECO:0000256" key="3">
    <source>
        <dbReference type="ARBA" id="ARBA00018111"/>
    </source>
</evidence>
<dbReference type="PANTHER" id="PTHR33602">
    <property type="entry name" value="REGULATORY PROTEIN RECX FAMILY PROTEIN"/>
    <property type="match status" value="1"/>
</dbReference>
<dbReference type="Pfam" id="PF21981">
    <property type="entry name" value="RecX_HTH3"/>
    <property type="match status" value="1"/>
</dbReference>
<dbReference type="Pfam" id="PF21982">
    <property type="entry name" value="RecX_HTH1"/>
    <property type="match status" value="1"/>
</dbReference>
<name>A0A6M8STI7_9NEIS</name>
<gene>
    <name evidence="5 9" type="primary">recX</name>
    <name evidence="9" type="ORF">HQN60_15435</name>
</gene>
<feature type="domain" description="RecX first three-helical" evidence="8">
    <location>
        <begin position="5"/>
        <end position="37"/>
    </location>
</feature>
<dbReference type="InterPro" id="IPR053926">
    <property type="entry name" value="RecX_HTH_1st"/>
</dbReference>
<comment type="subcellular location">
    <subcellularLocation>
        <location evidence="1 5">Cytoplasm</location>
    </subcellularLocation>
</comment>
<feature type="domain" description="RecX third three-helical" evidence="7">
    <location>
        <begin position="97"/>
        <end position="141"/>
    </location>
</feature>
<evidence type="ECO:0000313" key="10">
    <source>
        <dbReference type="Proteomes" id="UP000504844"/>
    </source>
</evidence>
<accession>A0A6M8STI7</accession>
<dbReference type="GO" id="GO:0005737">
    <property type="term" value="C:cytoplasm"/>
    <property type="evidence" value="ECO:0007669"/>
    <property type="project" value="UniProtKB-SubCell"/>
</dbReference>
<proteinExistence type="inferred from homology"/>
<protein>
    <recommendedName>
        <fullName evidence="3 5">Regulatory protein RecX</fullName>
    </recommendedName>
</protein>
<evidence type="ECO:0000256" key="2">
    <source>
        <dbReference type="ARBA" id="ARBA00009695"/>
    </source>
</evidence>
<evidence type="ECO:0000259" key="6">
    <source>
        <dbReference type="Pfam" id="PF02631"/>
    </source>
</evidence>
<organism evidence="9 10">
    <name type="scientific">Deefgea piscis</name>
    <dbReference type="NCBI Taxonomy" id="2739061"/>
    <lineage>
        <taxon>Bacteria</taxon>
        <taxon>Pseudomonadati</taxon>
        <taxon>Pseudomonadota</taxon>
        <taxon>Betaproteobacteria</taxon>
        <taxon>Neisseriales</taxon>
        <taxon>Chitinibacteraceae</taxon>
        <taxon>Deefgea</taxon>
    </lineage>
</organism>
<dbReference type="InterPro" id="IPR053925">
    <property type="entry name" value="RecX_HTH_3rd"/>
</dbReference>
<comment type="function">
    <text evidence="5">Modulates RecA activity.</text>
</comment>
<feature type="domain" description="RecX second three-helical" evidence="6">
    <location>
        <begin position="52"/>
        <end position="91"/>
    </location>
</feature>
<comment type="similarity">
    <text evidence="2 5">Belongs to the RecX family.</text>
</comment>
<keyword evidence="4 5" id="KW-0963">Cytoplasm</keyword>
<dbReference type="HAMAP" id="MF_01114">
    <property type="entry name" value="RecX"/>
    <property type="match status" value="1"/>
</dbReference>
<evidence type="ECO:0000256" key="4">
    <source>
        <dbReference type="ARBA" id="ARBA00022490"/>
    </source>
</evidence>
<dbReference type="Pfam" id="PF02631">
    <property type="entry name" value="RecX_HTH2"/>
    <property type="match status" value="1"/>
</dbReference>
<evidence type="ECO:0000256" key="1">
    <source>
        <dbReference type="ARBA" id="ARBA00004496"/>
    </source>
</evidence>